<keyword evidence="6 8" id="KW-0067">ATP-binding</keyword>
<dbReference type="InterPro" id="IPR015262">
    <property type="entry name" value="tRNA_Ile_lys_synt_subst-bd"/>
</dbReference>
<dbReference type="EC" id="6.3.4.19" evidence="8"/>
<evidence type="ECO:0000256" key="6">
    <source>
        <dbReference type="ARBA" id="ARBA00022840"/>
    </source>
</evidence>
<comment type="function">
    <text evidence="8">Ligates lysine onto the cytidine present at position 34 of the AUA codon-specific tRNA(Ile) that contains the anticodon CAU, in an ATP-dependent manner. Cytidine is converted to lysidine, thus changing the amino acid specificity of the tRNA from methionine to isoleucine.</text>
</comment>
<keyword evidence="13" id="KW-1185">Reference proteome</keyword>
<dbReference type="Pfam" id="PF09179">
    <property type="entry name" value="TilS"/>
    <property type="match status" value="1"/>
</dbReference>
<accession>A0A2U8FIE9</accession>
<comment type="similarity">
    <text evidence="8">Belongs to the tRNA(Ile)-lysidine synthase family.</text>
</comment>
<dbReference type="GO" id="GO:0005737">
    <property type="term" value="C:cytoplasm"/>
    <property type="evidence" value="ECO:0007669"/>
    <property type="project" value="UniProtKB-SubCell"/>
</dbReference>
<dbReference type="SUPFAM" id="SSF82829">
    <property type="entry name" value="MesJ substrate recognition domain-like"/>
    <property type="match status" value="1"/>
</dbReference>
<dbReference type="SUPFAM" id="SSF56037">
    <property type="entry name" value="PheT/TilS domain"/>
    <property type="match status" value="1"/>
</dbReference>
<gene>
    <name evidence="8 12" type="primary">tilS</name>
    <name evidence="12" type="ORF">DDU33_04050</name>
</gene>
<evidence type="ECO:0000256" key="7">
    <source>
        <dbReference type="ARBA" id="ARBA00048539"/>
    </source>
</evidence>
<evidence type="ECO:0000256" key="3">
    <source>
        <dbReference type="ARBA" id="ARBA00022598"/>
    </source>
</evidence>
<keyword evidence="5 8" id="KW-0547">Nucleotide-binding</keyword>
<feature type="domain" description="tRNA(Ile)-lysidine synthase substrate-binding" evidence="10">
    <location>
        <begin position="245"/>
        <end position="311"/>
    </location>
</feature>
<keyword evidence="3 8" id="KW-0436">Ligase</keyword>
<dbReference type="InterPro" id="IPR014729">
    <property type="entry name" value="Rossmann-like_a/b/a_fold"/>
</dbReference>
<dbReference type="RefSeq" id="WP_108923305.1">
    <property type="nucleotide sequence ID" value="NZ_CP029206.1"/>
</dbReference>
<dbReference type="GO" id="GO:0032267">
    <property type="term" value="F:tRNA(Ile)-lysidine synthase activity"/>
    <property type="evidence" value="ECO:0007669"/>
    <property type="project" value="UniProtKB-EC"/>
</dbReference>
<dbReference type="EMBL" id="CP029206">
    <property type="protein sequence ID" value="AWI50707.1"/>
    <property type="molecule type" value="Genomic_DNA"/>
</dbReference>
<comment type="domain">
    <text evidence="8">The N-terminal region contains the highly conserved SGGXDS motif, predicted to be a P-loop motif involved in ATP binding.</text>
</comment>
<dbReference type="Gene3D" id="1.20.59.20">
    <property type="match status" value="1"/>
</dbReference>
<evidence type="ECO:0000259" key="10">
    <source>
        <dbReference type="Pfam" id="PF09179"/>
    </source>
</evidence>
<dbReference type="PANTHER" id="PTHR43033">
    <property type="entry name" value="TRNA(ILE)-LYSIDINE SYNTHASE-RELATED"/>
    <property type="match status" value="1"/>
</dbReference>
<evidence type="ECO:0000256" key="2">
    <source>
        <dbReference type="ARBA" id="ARBA00022490"/>
    </source>
</evidence>
<dbReference type="Proteomes" id="UP000244920">
    <property type="component" value="Chromosome"/>
</dbReference>
<evidence type="ECO:0000256" key="5">
    <source>
        <dbReference type="ARBA" id="ARBA00022741"/>
    </source>
</evidence>
<dbReference type="HAMAP" id="MF_01161">
    <property type="entry name" value="tRNA_Ile_lys_synt"/>
    <property type="match status" value="1"/>
</dbReference>
<keyword evidence="4 8" id="KW-0819">tRNA processing</keyword>
<dbReference type="Pfam" id="PF01171">
    <property type="entry name" value="ATP_bind_3"/>
    <property type="match status" value="1"/>
</dbReference>
<evidence type="ECO:0000259" key="9">
    <source>
        <dbReference type="Pfam" id="PF01171"/>
    </source>
</evidence>
<dbReference type="Pfam" id="PF11734">
    <property type="entry name" value="TilS_C"/>
    <property type="match status" value="1"/>
</dbReference>
<dbReference type="InterPro" id="IPR011063">
    <property type="entry name" value="TilS/TtcA_N"/>
</dbReference>
<dbReference type="GO" id="GO:0005524">
    <property type="term" value="F:ATP binding"/>
    <property type="evidence" value="ECO:0007669"/>
    <property type="project" value="UniProtKB-UniRule"/>
</dbReference>
<protein>
    <recommendedName>
        <fullName evidence="8">tRNA(Ile)-lysidine synthase</fullName>
        <ecNumber evidence="8">6.3.4.19</ecNumber>
    </recommendedName>
    <alternativeName>
        <fullName evidence="8">tRNA(Ile)-2-lysyl-cytidine synthase</fullName>
    </alternativeName>
    <alternativeName>
        <fullName evidence="8">tRNA(Ile)-lysidine synthetase</fullName>
    </alternativeName>
</protein>
<dbReference type="KEGG" id="apor:DDU33_04050"/>
<dbReference type="InterPro" id="IPR012796">
    <property type="entry name" value="Lysidine-tRNA-synth_C"/>
</dbReference>
<dbReference type="GO" id="GO:0006400">
    <property type="term" value="P:tRNA modification"/>
    <property type="evidence" value="ECO:0007669"/>
    <property type="project" value="UniProtKB-UniRule"/>
</dbReference>
<evidence type="ECO:0000313" key="12">
    <source>
        <dbReference type="EMBL" id="AWI50707.1"/>
    </source>
</evidence>
<evidence type="ECO:0000256" key="8">
    <source>
        <dbReference type="HAMAP-Rule" id="MF_01161"/>
    </source>
</evidence>
<feature type="binding site" evidence="8">
    <location>
        <begin position="30"/>
        <end position="35"/>
    </location>
    <ligand>
        <name>ATP</name>
        <dbReference type="ChEBI" id="CHEBI:30616"/>
    </ligand>
</feature>
<proteinExistence type="inferred from homology"/>
<evidence type="ECO:0000313" key="13">
    <source>
        <dbReference type="Proteomes" id="UP000244920"/>
    </source>
</evidence>
<dbReference type="AlphaFoldDB" id="A0A2U8FIE9"/>
<evidence type="ECO:0000256" key="1">
    <source>
        <dbReference type="ARBA" id="ARBA00004496"/>
    </source>
</evidence>
<feature type="domain" description="Lysidine-tRNA(Ile) synthetase C-terminal" evidence="11">
    <location>
        <begin position="377"/>
        <end position="418"/>
    </location>
</feature>
<dbReference type="InterPro" id="IPR012094">
    <property type="entry name" value="tRNA_Ile_lys_synt"/>
</dbReference>
<organism evidence="12 13">
    <name type="scientific">Actinobacillus porcitonsillarum</name>
    <dbReference type="NCBI Taxonomy" id="189834"/>
    <lineage>
        <taxon>Bacteria</taxon>
        <taxon>Pseudomonadati</taxon>
        <taxon>Pseudomonadota</taxon>
        <taxon>Gammaproteobacteria</taxon>
        <taxon>Pasteurellales</taxon>
        <taxon>Pasteurellaceae</taxon>
        <taxon>Actinobacillus</taxon>
    </lineage>
</organism>
<dbReference type="CDD" id="cd01992">
    <property type="entry name" value="TilS_N"/>
    <property type="match status" value="1"/>
</dbReference>
<dbReference type="NCBIfam" id="TIGR02433">
    <property type="entry name" value="lysidine_TilS_C"/>
    <property type="match status" value="1"/>
</dbReference>
<comment type="subcellular location">
    <subcellularLocation>
        <location evidence="1 8">Cytoplasm</location>
    </subcellularLocation>
</comment>
<evidence type="ECO:0000259" key="11">
    <source>
        <dbReference type="Pfam" id="PF11734"/>
    </source>
</evidence>
<reference evidence="13" key="1">
    <citation type="submission" date="2018-05" db="EMBL/GenBank/DDBJ databases">
        <title>Complete genome sequence of Actinobacillus porcitonsillarum reference strain 9953L55 (CCUG 46996).</title>
        <authorList>
            <person name="Dona V."/>
            <person name="Perreten V."/>
        </authorList>
    </citation>
    <scope>NUCLEOTIDE SEQUENCE [LARGE SCALE GENOMIC DNA]</scope>
    <source>
        <strain evidence="13">9953L55</strain>
    </source>
</reference>
<comment type="catalytic activity">
    <reaction evidence="7 8">
        <text>cytidine(34) in tRNA(Ile2) + L-lysine + ATP = lysidine(34) in tRNA(Ile2) + AMP + diphosphate + H(+)</text>
        <dbReference type="Rhea" id="RHEA:43744"/>
        <dbReference type="Rhea" id="RHEA-COMP:10625"/>
        <dbReference type="Rhea" id="RHEA-COMP:10670"/>
        <dbReference type="ChEBI" id="CHEBI:15378"/>
        <dbReference type="ChEBI" id="CHEBI:30616"/>
        <dbReference type="ChEBI" id="CHEBI:32551"/>
        <dbReference type="ChEBI" id="CHEBI:33019"/>
        <dbReference type="ChEBI" id="CHEBI:82748"/>
        <dbReference type="ChEBI" id="CHEBI:83665"/>
        <dbReference type="ChEBI" id="CHEBI:456215"/>
        <dbReference type="EC" id="6.3.4.19"/>
    </reaction>
</comment>
<dbReference type="InterPro" id="IPR012795">
    <property type="entry name" value="tRNA_Ile_lys_synt_N"/>
</dbReference>
<dbReference type="SUPFAM" id="SSF52402">
    <property type="entry name" value="Adenine nucleotide alpha hydrolases-like"/>
    <property type="match status" value="1"/>
</dbReference>
<dbReference type="NCBIfam" id="TIGR02432">
    <property type="entry name" value="lysidine_TilS_N"/>
    <property type="match status" value="1"/>
</dbReference>
<evidence type="ECO:0000256" key="4">
    <source>
        <dbReference type="ARBA" id="ARBA00022694"/>
    </source>
</evidence>
<feature type="domain" description="tRNA(Ile)-lysidine/2-thiocytidine synthase N-terminal" evidence="9">
    <location>
        <begin position="25"/>
        <end position="197"/>
    </location>
</feature>
<sequence>MHNSNGLLTQLQTQIHTYFPRPPSFLVALSGGVDSVVLLHLLHRLKLPLRAVHVHHGLSPNADQWVAFCQHYCQQQAIPLCVKYVQVNGKKGIEAEAREKRYQTIRETREHNEVVVTAHHLDDQAETFLLALKRGSGVKGLSAMQAVNFSQKFPIFRPLLAVSKNDILAYAQSQNLSWIEDESNQSTDYDRNFLRHKVLPVLNEQWEQFNRMVARSCEHLAHQQQLLDELLSEELAKYRDGQTLVIQDFAGLTKIKQQALLRLWLSEQQMLMPSTAQLEQIIQNIILAKEDKNPEIQLGDKMLRRYQNRLFITPIYTPVATFSEEIQQQETIILPNGLGQILRAKDEIIYQTAHKIDRLQLSEALQQEKLFVHLKYQGKIKEYGKTYHEEIKKIWQKYQIPVWERERTPLILKGDILLKIFKS</sequence>
<dbReference type="Gene3D" id="3.40.50.620">
    <property type="entry name" value="HUPs"/>
    <property type="match status" value="1"/>
</dbReference>
<keyword evidence="2 8" id="KW-0963">Cytoplasm</keyword>
<name>A0A2U8FIE9_9PAST</name>
<dbReference type="PANTHER" id="PTHR43033:SF1">
    <property type="entry name" value="TRNA(ILE)-LYSIDINE SYNTHASE-RELATED"/>
    <property type="match status" value="1"/>
</dbReference>